<accession>A0A1J5SZ69</accession>
<reference evidence="2" key="1">
    <citation type="submission" date="2016-10" db="EMBL/GenBank/DDBJ databases">
        <title>Sequence of Gallionella enrichment culture.</title>
        <authorList>
            <person name="Poehlein A."/>
            <person name="Muehling M."/>
            <person name="Daniel R."/>
        </authorList>
    </citation>
    <scope>NUCLEOTIDE SEQUENCE</scope>
</reference>
<gene>
    <name evidence="2" type="ORF">GALL_85530</name>
</gene>
<comment type="caution">
    <text evidence="2">The sequence shown here is derived from an EMBL/GenBank/DDBJ whole genome shotgun (WGS) entry which is preliminary data.</text>
</comment>
<dbReference type="AlphaFoldDB" id="A0A1J5SZ69"/>
<evidence type="ECO:0000256" key="1">
    <source>
        <dbReference type="SAM" id="Phobius"/>
    </source>
</evidence>
<keyword evidence="1" id="KW-0812">Transmembrane</keyword>
<feature type="transmembrane region" description="Helical" evidence="1">
    <location>
        <begin position="87"/>
        <end position="108"/>
    </location>
</feature>
<proteinExistence type="predicted"/>
<dbReference type="EMBL" id="MLJW01000027">
    <property type="protein sequence ID" value="OIR09320.1"/>
    <property type="molecule type" value="Genomic_DNA"/>
</dbReference>
<sequence>MNLDDDEKLNRLLRDDAQEYVDDAGFTARVMDTLPASRHPARRRAGLVVGATALSLVLVATFGRAALGSLVVLCSRLFEISIPVAGTPVPLAAFVLCALGCVLAVWSVRGEFRA</sequence>
<protein>
    <submittedName>
        <fullName evidence="2">Uncharacterized protein</fullName>
    </submittedName>
</protein>
<keyword evidence="1" id="KW-1133">Transmembrane helix</keyword>
<name>A0A1J5SZ69_9ZZZZ</name>
<feature type="transmembrane region" description="Helical" evidence="1">
    <location>
        <begin position="45"/>
        <end position="67"/>
    </location>
</feature>
<keyword evidence="1" id="KW-0472">Membrane</keyword>
<evidence type="ECO:0000313" key="2">
    <source>
        <dbReference type="EMBL" id="OIR09320.1"/>
    </source>
</evidence>
<organism evidence="2">
    <name type="scientific">mine drainage metagenome</name>
    <dbReference type="NCBI Taxonomy" id="410659"/>
    <lineage>
        <taxon>unclassified sequences</taxon>
        <taxon>metagenomes</taxon>
        <taxon>ecological metagenomes</taxon>
    </lineage>
</organism>